<dbReference type="PANTHER" id="PTHR13464:SF0">
    <property type="entry name" value="SAP30-BINDING PROTEIN"/>
    <property type="match status" value="1"/>
</dbReference>
<dbReference type="InterPro" id="IPR012479">
    <property type="entry name" value="SAP30BP"/>
</dbReference>
<feature type="region of interest" description="Disordered" evidence="1">
    <location>
        <begin position="1"/>
        <end position="49"/>
    </location>
</feature>
<dbReference type="Pfam" id="PF07818">
    <property type="entry name" value="HCNGP"/>
    <property type="match status" value="1"/>
</dbReference>
<evidence type="ECO:0000313" key="3">
    <source>
        <dbReference type="Proteomes" id="UP000028045"/>
    </source>
</evidence>
<reference evidence="2 3" key="1">
    <citation type="journal article" date="2014" name="BMC Genomics">
        <title>Comparative genome sequencing reveals chemotype-specific gene clusters in the toxigenic black mold Stachybotrys.</title>
        <authorList>
            <person name="Semeiks J."/>
            <person name="Borek D."/>
            <person name="Otwinowski Z."/>
            <person name="Grishin N.V."/>
        </authorList>
    </citation>
    <scope>NUCLEOTIDE SEQUENCE [LARGE SCALE GENOMIC DNA]</scope>
    <source>
        <strain evidence="3">CBS 109288 / IBT 7711</strain>
    </source>
</reference>
<evidence type="ECO:0008006" key="4">
    <source>
        <dbReference type="Google" id="ProtNLM"/>
    </source>
</evidence>
<protein>
    <recommendedName>
        <fullName evidence="4">HCNGP-like protein</fullName>
    </recommendedName>
</protein>
<feature type="region of interest" description="Disordered" evidence="1">
    <location>
        <begin position="219"/>
        <end position="261"/>
    </location>
</feature>
<evidence type="ECO:0000313" key="2">
    <source>
        <dbReference type="EMBL" id="KEY71055.1"/>
    </source>
</evidence>
<dbReference type="EMBL" id="KL648363">
    <property type="protein sequence ID" value="KEY71055.1"/>
    <property type="molecule type" value="Genomic_DNA"/>
</dbReference>
<dbReference type="AlphaFoldDB" id="A0A084B0H6"/>
<dbReference type="Proteomes" id="UP000028045">
    <property type="component" value="Unassembled WGS sequence"/>
</dbReference>
<dbReference type="GO" id="GO:0005634">
    <property type="term" value="C:nucleus"/>
    <property type="evidence" value="ECO:0007669"/>
    <property type="project" value="TreeGrafter"/>
</dbReference>
<dbReference type="GO" id="GO:0006355">
    <property type="term" value="P:regulation of DNA-templated transcription"/>
    <property type="evidence" value="ECO:0007669"/>
    <property type="project" value="InterPro"/>
</dbReference>
<dbReference type="HOGENOM" id="CLU_064352_1_0_1"/>
<dbReference type="OrthoDB" id="1714508at2759"/>
<evidence type="ECO:0000256" key="1">
    <source>
        <dbReference type="SAM" id="MobiDB-lite"/>
    </source>
</evidence>
<keyword evidence="3" id="KW-1185">Reference proteome</keyword>
<organism evidence="2 3">
    <name type="scientific">Stachybotrys chartarum (strain CBS 109288 / IBT 7711)</name>
    <name type="common">Toxic black mold</name>
    <name type="synonym">Stilbospora chartarum</name>
    <dbReference type="NCBI Taxonomy" id="1280523"/>
    <lineage>
        <taxon>Eukaryota</taxon>
        <taxon>Fungi</taxon>
        <taxon>Dikarya</taxon>
        <taxon>Ascomycota</taxon>
        <taxon>Pezizomycotina</taxon>
        <taxon>Sordariomycetes</taxon>
        <taxon>Hypocreomycetidae</taxon>
        <taxon>Hypocreales</taxon>
        <taxon>Stachybotryaceae</taxon>
        <taxon>Stachybotrys</taxon>
    </lineage>
</organism>
<name>A0A084B0H6_STACB</name>
<gene>
    <name evidence="2" type="ORF">S7711_00879</name>
</gene>
<dbReference type="PANTHER" id="PTHR13464">
    <property type="entry name" value="TRANSCRIPTIONAL REGULATOR PROTEIN HCNGP"/>
    <property type="match status" value="1"/>
</dbReference>
<proteinExistence type="predicted"/>
<sequence length="261" mass="27705">MALLVGYDSSEDEDNETSISNEAAKPAIKGAPTQQTTEGAAEKVVQPEVITATEPAQTTTIEADHGATIGPVQQSAVPLGPSLPLMDLSESIIGERETSQEPLSPYSGNRALIQSLTLPSVPNVDIPGSPPGSPPASITKKFEHFLDLKRKGTHFNAKLEQSLALKNPSIMDTMVQFDGVGDPVQYETTLSSDLWDPNAFPEWASSSQLRQTRIRIAKEKASEQTSGGRTSIDFVPALTPAGGGTSSVGILKGEKRKAGRR</sequence>
<accession>A0A084B0H6</accession>